<sequence>MNGYNRCGGYKAPMMYAMPTMQQPMPVKTEMVNVPEACETKVMAPQVAPMQPAYPMPAPVCGPMQFESCCQVVEPTVCCMPEVHHHHRVEHIVPVVVRNVHHHHNHHDYVICKQEGMETHQYDHGLRNEDWCALAMQQNSCGPRTPMC</sequence>
<dbReference type="RefSeq" id="WP_055243853.1">
    <property type="nucleotide sequence ID" value="NZ_CP071250.1"/>
</dbReference>
<evidence type="ECO:0000313" key="1">
    <source>
        <dbReference type="EMBL" id="UUF08200.1"/>
    </source>
</evidence>
<dbReference type="EMBL" id="CP071250">
    <property type="protein sequence ID" value="UUF08200.1"/>
    <property type="molecule type" value="Genomic_DNA"/>
</dbReference>
<dbReference type="Proteomes" id="UP001058072">
    <property type="component" value="Chromosome"/>
</dbReference>
<organism evidence="1 2">
    <name type="scientific">Turicibacter bilis</name>
    <dbReference type="NCBI Taxonomy" id="2735723"/>
    <lineage>
        <taxon>Bacteria</taxon>
        <taxon>Bacillati</taxon>
        <taxon>Bacillota</taxon>
        <taxon>Erysipelotrichia</taxon>
        <taxon>Erysipelotrichales</taxon>
        <taxon>Turicibacteraceae</taxon>
        <taxon>Turicibacter</taxon>
    </lineage>
</organism>
<gene>
    <name evidence="1" type="ORF">J0J70_11500</name>
</gene>
<protein>
    <recommendedName>
        <fullName evidence="3">Inner spore coat protein D</fullName>
    </recommendedName>
</protein>
<name>A0A9Q9FGE0_9FIRM</name>
<evidence type="ECO:0008006" key="3">
    <source>
        <dbReference type="Google" id="ProtNLM"/>
    </source>
</evidence>
<reference evidence="1" key="1">
    <citation type="submission" date="2021-03" db="EMBL/GenBank/DDBJ databases">
        <title>Comparative Genomics and Metabolomics in the genus Turicibacter.</title>
        <authorList>
            <person name="Maki J."/>
            <person name="Looft T."/>
        </authorList>
    </citation>
    <scope>NUCLEOTIDE SEQUENCE</scope>
    <source>
        <strain evidence="1">ISU324</strain>
    </source>
</reference>
<dbReference type="AlphaFoldDB" id="A0A9Q9FGE0"/>
<evidence type="ECO:0000313" key="2">
    <source>
        <dbReference type="Proteomes" id="UP001058072"/>
    </source>
</evidence>
<proteinExistence type="predicted"/>
<accession>A0A9Q9FGE0</accession>